<accession>A0A6J4KNZ5</accession>
<proteinExistence type="predicted"/>
<evidence type="ECO:0000313" key="2">
    <source>
        <dbReference type="EMBL" id="CAA9311256.1"/>
    </source>
</evidence>
<dbReference type="EMBL" id="CADCTV010000250">
    <property type="protein sequence ID" value="CAA9311256.1"/>
    <property type="molecule type" value="Genomic_DNA"/>
</dbReference>
<evidence type="ECO:0008006" key="3">
    <source>
        <dbReference type="Google" id="ProtNLM"/>
    </source>
</evidence>
<keyword evidence="1" id="KW-0732">Signal</keyword>
<feature type="chain" id="PRO_5026670283" description="GWxTD domain-containing protein" evidence="1">
    <location>
        <begin position="24"/>
        <end position="587"/>
    </location>
</feature>
<organism evidence="2">
    <name type="scientific">uncultured Gemmatimonadota bacterium</name>
    <dbReference type="NCBI Taxonomy" id="203437"/>
    <lineage>
        <taxon>Bacteria</taxon>
        <taxon>Pseudomonadati</taxon>
        <taxon>Gemmatimonadota</taxon>
        <taxon>environmental samples</taxon>
    </lineage>
</organism>
<sequence length="587" mass="64356">MVPILVRSAVLAGAVLIPPAASAQARLAAGSAPPATVQRVDSAAVLRQARSAQAAFEHFRYRQIPVSQSPQGSSQRCDDRVGRFCFWLDDDDEQDPPPEHRRVPPRRAELIASLDRAAAALPGDGWIAGQRVRYLSEAGQGERAVAAARECRAQPWWCAALEGYALHDAGRFAESEAAFTRALGRMPAAEREEWTDLLPLLPADGGRAWRRANAAEREALARRVWWLADPLWSEPGNDRWTEHATRWVFHRMQQRARTTEGLPWGADSGELLVRYGRHVWWERYLRGTLMSPDGLVSYVKPRTSEFLPPLAAAMDPARLDERAWEDDGVPDATRYAPAYAHRFVALPHDVAVFRRGAEAELVAAYAMERDSLPPVPRIRAALVTMADADAPAVVTRATADAATGALRLRLAPGATVVSLEVREDSTRIVGRWRQAMVLQPGEHASDLLLLGDAQARPATLDEAAPLARGSGTVAPGETVAVFWEMYDVPPETDSIGVALQLVPGQPGWGRRQLEAVGLARAGRAVSMRWNEETQSGAVVGRSLGVRLPPDLRPGEYTLEVEVRVPGRAPAVIRRPLTVARPREDGRR</sequence>
<protein>
    <recommendedName>
        <fullName evidence="3">GWxTD domain-containing protein</fullName>
    </recommendedName>
</protein>
<name>A0A6J4KNZ5_9BACT</name>
<gene>
    <name evidence="2" type="ORF">AVDCRST_MAG89-1130</name>
</gene>
<reference evidence="2" key="1">
    <citation type="submission" date="2020-02" db="EMBL/GenBank/DDBJ databases">
        <authorList>
            <person name="Meier V. D."/>
        </authorList>
    </citation>
    <scope>NUCLEOTIDE SEQUENCE</scope>
    <source>
        <strain evidence="2">AVDCRST_MAG89</strain>
    </source>
</reference>
<feature type="signal peptide" evidence="1">
    <location>
        <begin position="1"/>
        <end position="23"/>
    </location>
</feature>
<evidence type="ECO:0000256" key="1">
    <source>
        <dbReference type="SAM" id="SignalP"/>
    </source>
</evidence>
<dbReference type="AlphaFoldDB" id="A0A6J4KNZ5"/>